<keyword evidence="2" id="KW-1185">Reference proteome</keyword>
<proteinExistence type="predicted"/>
<evidence type="ECO:0000313" key="2">
    <source>
        <dbReference type="Proteomes" id="UP000093199"/>
    </source>
</evidence>
<comment type="caution">
    <text evidence="1">The sequence shown here is derived from an EMBL/GenBank/DDBJ whole genome shotgun (WGS) entry which is preliminary data.</text>
</comment>
<sequence length="106" mass="12087">MTKNYEDIQIRVIDAYGRSVVCTKSRKIRLGQKPISDDKMCWCVPTKTATSAGQVMFFCNEVSQEHGLLSGTSSLPQAMPAKRVNYVKWHQRQKNILQQLSLLKDI</sequence>
<name>A0A1C0YN27_9BACL</name>
<accession>A0A1C0YN27</accession>
<dbReference type="AlphaFoldDB" id="A0A1C0YN27"/>
<dbReference type="Proteomes" id="UP000093199">
    <property type="component" value="Unassembled WGS sequence"/>
</dbReference>
<reference evidence="1 2" key="1">
    <citation type="submission" date="2016-07" db="EMBL/GenBank/DDBJ databases">
        <title>Caryophanon tenue genome sequencing.</title>
        <authorList>
            <person name="Verma A."/>
            <person name="Pal Y."/>
            <person name="Krishnamurthi S."/>
        </authorList>
    </citation>
    <scope>NUCLEOTIDE SEQUENCE [LARGE SCALE GENOMIC DNA]</scope>
    <source>
        <strain evidence="1 2">DSM 14152</strain>
    </source>
</reference>
<dbReference type="EMBL" id="MASJ01000001">
    <property type="protein sequence ID" value="OCS88553.1"/>
    <property type="molecule type" value="Genomic_DNA"/>
</dbReference>
<organism evidence="1 2">
    <name type="scientific">Caryophanon tenue</name>
    <dbReference type="NCBI Taxonomy" id="33978"/>
    <lineage>
        <taxon>Bacteria</taxon>
        <taxon>Bacillati</taxon>
        <taxon>Bacillota</taxon>
        <taxon>Bacilli</taxon>
        <taxon>Bacillales</taxon>
        <taxon>Caryophanaceae</taxon>
        <taxon>Caryophanon</taxon>
    </lineage>
</organism>
<gene>
    <name evidence="1" type="ORF">A6M13_01535</name>
</gene>
<protein>
    <submittedName>
        <fullName evidence="1">Uncharacterized protein</fullName>
    </submittedName>
</protein>
<evidence type="ECO:0000313" key="1">
    <source>
        <dbReference type="EMBL" id="OCS88553.1"/>
    </source>
</evidence>
<dbReference type="RefSeq" id="WP_066542346.1">
    <property type="nucleotide sequence ID" value="NZ_MASJ01000001.1"/>
</dbReference>